<sequence>MASTHKKNTTRCRLCHKSVEHYCNLCHVNLCSTCIPKHVANKTNRHEVVEFIHRKEGPVLPECKSHEGKLCEMFCNDCHEPSCVLCVTSEHKKHDITNIEGILEKCKQKIISDLNELENTIRPKYASVDAEAPFMDFDKVLSAIQEQEDNICKDVREIGSHMKDEIVKQKREFEQKTKEVRSSAAQAGKEVNEIIQNSKDVLHSNTASDILRYQSKNDNYRSGPKQMQPTYSIFSPGQIRQEQLKEMFGTIQNQSSFTKGKQVNLLKMMAKPVVISTIQSPYGAKKALWRVLCNDAETIWTCGNDREMYEIDHTGSILKSIQATKNVFAMSFNMDKELIVSEVWPDNKVYKYDGHVLAVVINLLHWSPRGLCHSRNGDLLVSMRTMDETQSMVVRYAGGIETKVIHRDVNGSPLFSVKNNHALLLSENGNEDICVADYAGEAVVVVNPEGEMRFQYRGNSSAQSKHQRSFKPLQIANDVHQQILIQDFMNNVVHVIDSTGHFVLYLEYPCNGGLSVDLEHNLVIGDHDTGEIRMVRYMQRDL</sequence>
<dbReference type="InterPro" id="IPR000315">
    <property type="entry name" value="Znf_B-box"/>
</dbReference>
<proteinExistence type="predicted"/>
<dbReference type="SUPFAM" id="SSF57845">
    <property type="entry name" value="B-box zinc-binding domain"/>
    <property type="match status" value="1"/>
</dbReference>
<dbReference type="RefSeq" id="XP_022303746.1">
    <property type="nucleotide sequence ID" value="XM_022448038.1"/>
</dbReference>
<dbReference type="Gene3D" id="3.30.160.60">
    <property type="entry name" value="Classic Zinc Finger"/>
    <property type="match status" value="1"/>
</dbReference>
<evidence type="ECO:0000313" key="3">
    <source>
        <dbReference type="Proteomes" id="UP000694844"/>
    </source>
</evidence>
<dbReference type="AlphaFoldDB" id="A0A8B8BLN3"/>
<dbReference type="PROSITE" id="PS50119">
    <property type="entry name" value="ZF_BBOX"/>
    <property type="match status" value="2"/>
</dbReference>
<organism evidence="3 4">
    <name type="scientific">Crassostrea virginica</name>
    <name type="common">Eastern oyster</name>
    <dbReference type="NCBI Taxonomy" id="6565"/>
    <lineage>
        <taxon>Eukaryota</taxon>
        <taxon>Metazoa</taxon>
        <taxon>Spiralia</taxon>
        <taxon>Lophotrochozoa</taxon>
        <taxon>Mollusca</taxon>
        <taxon>Bivalvia</taxon>
        <taxon>Autobranchia</taxon>
        <taxon>Pteriomorphia</taxon>
        <taxon>Ostreida</taxon>
        <taxon>Ostreoidea</taxon>
        <taxon>Ostreidae</taxon>
        <taxon>Crassostrea</taxon>
    </lineage>
</organism>
<accession>A0A8B8BLN3</accession>
<keyword evidence="3" id="KW-1185">Reference proteome</keyword>
<dbReference type="SUPFAM" id="SSF63829">
    <property type="entry name" value="Calcium-dependent phosphotriesterase"/>
    <property type="match status" value="1"/>
</dbReference>
<dbReference type="RefSeq" id="XP_022303744.1">
    <property type="nucleotide sequence ID" value="XM_022448036.1"/>
</dbReference>
<dbReference type="GeneID" id="111111212"/>
<dbReference type="PANTHER" id="PTHR25462:SF296">
    <property type="entry name" value="MEIOTIC P26, ISOFORM F"/>
    <property type="match status" value="1"/>
</dbReference>
<gene>
    <name evidence="4 5 6" type="primary">LOC111111212</name>
</gene>
<protein>
    <submittedName>
        <fullName evidence="4 5">Tripartite motif-containing protein 45-like</fullName>
    </submittedName>
</protein>
<dbReference type="PANTHER" id="PTHR25462">
    <property type="entry name" value="BONUS, ISOFORM C-RELATED"/>
    <property type="match status" value="1"/>
</dbReference>
<evidence type="ECO:0000256" key="1">
    <source>
        <dbReference type="PROSITE-ProRule" id="PRU00024"/>
    </source>
</evidence>
<keyword evidence="1" id="KW-0863">Zinc-finger</keyword>
<dbReference type="Pfam" id="PF00643">
    <property type="entry name" value="zf-B_box"/>
    <property type="match status" value="1"/>
</dbReference>
<dbReference type="InterPro" id="IPR047153">
    <property type="entry name" value="TRIM45/56/19-like"/>
</dbReference>
<dbReference type="Proteomes" id="UP000694844">
    <property type="component" value="Chromosome 9"/>
</dbReference>
<keyword evidence="1" id="KW-0862">Zinc</keyword>
<evidence type="ECO:0000313" key="6">
    <source>
        <dbReference type="RefSeq" id="XP_022303746.1"/>
    </source>
</evidence>
<dbReference type="Gene3D" id="2.120.10.30">
    <property type="entry name" value="TolB, C-terminal domain"/>
    <property type="match status" value="1"/>
</dbReference>
<feature type="domain" description="B box-type" evidence="2">
    <location>
        <begin position="7"/>
        <end position="51"/>
    </location>
</feature>
<dbReference type="RefSeq" id="XP_022303745.1">
    <property type="nucleotide sequence ID" value="XM_022448037.1"/>
</dbReference>
<reference evidence="4 5" key="1">
    <citation type="submission" date="2025-04" db="UniProtKB">
        <authorList>
            <consortium name="RefSeq"/>
        </authorList>
    </citation>
    <scope>IDENTIFICATION</scope>
    <source>
        <tissue evidence="4 5">Whole sample</tissue>
    </source>
</reference>
<dbReference type="InterPro" id="IPR011042">
    <property type="entry name" value="6-blade_b-propeller_TolB-like"/>
</dbReference>
<dbReference type="GO" id="GO:0061630">
    <property type="term" value="F:ubiquitin protein ligase activity"/>
    <property type="evidence" value="ECO:0007669"/>
    <property type="project" value="TreeGrafter"/>
</dbReference>
<dbReference type="KEGG" id="cvn:111111212"/>
<dbReference type="OrthoDB" id="6128620at2759"/>
<evidence type="ECO:0000313" key="5">
    <source>
        <dbReference type="RefSeq" id="XP_022303745.1"/>
    </source>
</evidence>
<evidence type="ECO:0000313" key="4">
    <source>
        <dbReference type="RefSeq" id="XP_022303744.1"/>
    </source>
</evidence>
<dbReference type="CDD" id="cd19756">
    <property type="entry name" value="Bbox2"/>
    <property type="match status" value="1"/>
</dbReference>
<name>A0A8B8BLN3_CRAVI</name>
<evidence type="ECO:0000259" key="2">
    <source>
        <dbReference type="PROSITE" id="PS50119"/>
    </source>
</evidence>
<dbReference type="SMART" id="SM00336">
    <property type="entry name" value="BBOX"/>
    <property type="match status" value="2"/>
</dbReference>
<feature type="domain" description="B box-type" evidence="2">
    <location>
        <begin position="63"/>
        <end position="99"/>
    </location>
</feature>
<keyword evidence="1" id="KW-0479">Metal-binding</keyword>
<dbReference type="GO" id="GO:0008270">
    <property type="term" value="F:zinc ion binding"/>
    <property type="evidence" value="ECO:0007669"/>
    <property type="project" value="UniProtKB-KW"/>
</dbReference>